<dbReference type="Proteomes" id="UP000437736">
    <property type="component" value="Unassembled WGS sequence"/>
</dbReference>
<dbReference type="InterPro" id="IPR029055">
    <property type="entry name" value="Ntn_hydrolases_N"/>
</dbReference>
<dbReference type="InterPro" id="IPR026869">
    <property type="entry name" value="EgtC-like"/>
</dbReference>
<dbReference type="PANTHER" id="PTHR42824:SF1">
    <property type="entry name" value="GLUTAMINE AMIDOTRANSFERASE YAFJ-RELATED"/>
    <property type="match status" value="1"/>
</dbReference>
<evidence type="ECO:0000256" key="1">
    <source>
        <dbReference type="ARBA" id="ARBA00022962"/>
    </source>
</evidence>
<dbReference type="Pfam" id="PF13230">
    <property type="entry name" value="GATase_4"/>
    <property type="match status" value="1"/>
</dbReference>
<name>A0ABW9QYV4_9ACTN</name>
<evidence type="ECO:0000259" key="2">
    <source>
        <dbReference type="PROSITE" id="PS51278"/>
    </source>
</evidence>
<organism evidence="3 4">
    <name type="scientific">Acidiferrimicrobium australe</name>
    <dbReference type="NCBI Taxonomy" id="2664430"/>
    <lineage>
        <taxon>Bacteria</taxon>
        <taxon>Bacillati</taxon>
        <taxon>Actinomycetota</taxon>
        <taxon>Acidimicrobiia</taxon>
        <taxon>Acidimicrobiales</taxon>
        <taxon>Acidimicrobiaceae</taxon>
        <taxon>Acidiferrimicrobium</taxon>
    </lineage>
</organism>
<sequence length="284" mass="30042">PDRADRPPAVPAPAPPRRAGTAIGAPHVVGVVAVCRLLGYVAPSPKTLRQVLGGSYADFVQLAAERHGDGWGMAWPEGGGVAIRKEPRSAAEAGAFAETADRLATGAALVHLRWATLDLGVSLVNTHPFGDGRLAFAHNGSISEMPPLEALIGDTRAEPAGDTDSERYWLTVQAAVERTGDPVRGLAEAVLTLDRTCQFSSLNCLLLTPTELVAACWWRPEQRSPEVGPDYYDLAYHQEGGATVVASSGWHDPGWTPLPNGALLVLDRDGGQPRVEQVRSLAAA</sequence>
<reference evidence="3 4" key="1">
    <citation type="submission" date="2019-11" db="EMBL/GenBank/DDBJ databases">
        <title>Acidiferrimicrobium australis gen. nov., sp. nov., an acidophilic and obligately heterotrophic, member of the Actinobacteria that catalyses dissimilatory oxido- reduction of iron isolated from metal-rich acidic water in Chile.</title>
        <authorList>
            <person name="Gonzalez D."/>
            <person name="Huber K."/>
            <person name="Hedrich S."/>
            <person name="Rojas-Villalobos C."/>
            <person name="Quatrini R."/>
            <person name="Dinamarca M.A."/>
            <person name="Schwarz A."/>
            <person name="Canales C."/>
            <person name="Nancucheo I."/>
        </authorList>
    </citation>
    <scope>NUCLEOTIDE SEQUENCE [LARGE SCALE GENOMIC DNA]</scope>
    <source>
        <strain evidence="3 4">USS-CCA1</strain>
    </source>
</reference>
<dbReference type="CDD" id="cd01908">
    <property type="entry name" value="YafJ"/>
    <property type="match status" value="1"/>
</dbReference>
<gene>
    <name evidence="3" type="ORF">GHK86_19395</name>
</gene>
<keyword evidence="4" id="KW-1185">Reference proteome</keyword>
<dbReference type="InterPro" id="IPR017932">
    <property type="entry name" value="GATase_2_dom"/>
</dbReference>
<dbReference type="PROSITE" id="PS51278">
    <property type="entry name" value="GATASE_TYPE_2"/>
    <property type="match status" value="1"/>
</dbReference>
<feature type="domain" description="Glutamine amidotransferase type-2" evidence="2">
    <location>
        <begin position="35"/>
        <end position="284"/>
    </location>
</feature>
<evidence type="ECO:0000313" key="3">
    <source>
        <dbReference type="EMBL" id="MST34878.1"/>
    </source>
</evidence>
<dbReference type="PANTHER" id="PTHR42824">
    <property type="entry name" value="GLUTAMINE AMIDOTRANSFERASE"/>
    <property type="match status" value="1"/>
</dbReference>
<dbReference type="Gene3D" id="3.60.20.10">
    <property type="entry name" value="Glutamine Phosphoribosylpyrophosphate, subunit 1, domain 1"/>
    <property type="match status" value="1"/>
</dbReference>
<feature type="non-terminal residue" evidence="3">
    <location>
        <position position="1"/>
    </location>
</feature>
<proteinExistence type="predicted"/>
<dbReference type="EMBL" id="WJHE01001272">
    <property type="protein sequence ID" value="MST34878.1"/>
    <property type="molecule type" value="Genomic_DNA"/>
</dbReference>
<comment type="caution">
    <text evidence="3">The sequence shown here is derived from an EMBL/GenBank/DDBJ whole genome shotgun (WGS) entry which is preliminary data.</text>
</comment>
<evidence type="ECO:0000313" key="4">
    <source>
        <dbReference type="Proteomes" id="UP000437736"/>
    </source>
</evidence>
<protein>
    <recommendedName>
        <fullName evidence="2">Glutamine amidotransferase type-2 domain-containing protein</fullName>
    </recommendedName>
</protein>
<keyword evidence="1" id="KW-0315">Glutamine amidotransferase</keyword>
<dbReference type="SUPFAM" id="SSF56235">
    <property type="entry name" value="N-terminal nucleophile aminohydrolases (Ntn hydrolases)"/>
    <property type="match status" value="1"/>
</dbReference>
<accession>A0ABW9QYV4</accession>